<dbReference type="InterPro" id="IPR036282">
    <property type="entry name" value="Glutathione-S-Trfase_C_sf"/>
</dbReference>
<evidence type="ECO:0000259" key="2">
    <source>
        <dbReference type="PROSITE" id="PS50405"/>
    </source>
</evidence>
<comment type="caution">
    <text evidence="3">The sequence shown here is derived from an EMBL/GenBank/DDBJ whole genome shotgun (WGS) entry which is preliminary data.</text>
</comment>
<dbReference type="CDD" id="cd03192">
    <property type="entry name" value="GST_C_Sigma_like"/>
    <property type="match status" value="1"/>
</dbReference>
<dbReference type="PROSITE" id="PS50404">
    <property type="entry name" value="GST_NTER"/>
    <property type="match status" value="1"/>
</dbReference>
<dbReference type="Pfam" id="PF14497">
    <property type="entry name" value="GST_C_3"/>
    <property type="match status" value="1"/>
</dbReference>
<dbReference type="AlphaFoldDB" id="A0AAV9UF06"/>
<dbReference type="InterPro" id="IPR036249">
    <property type="entry name" value="Thioredoxin-like_sf"/>
</dbReference>
<dbReference type="PROSITE" id="PS50405">
    <property type="entry name" value="GST_CTER"/>
    <property type="match status" value="1"/>
</dbReference>
<dbReference type="InterPro" id="IPR010987">
    <property type="entry name" value="Glutathione-S-Trfase_C-like"/>
</dbReference>
<feature type="domain" description="GST N-terminal" evidence="1">
    <location>
        <begin position="15"/>
        <end position="104"/>
    </location>
</feature>
<name>A0AAV9UF06_9PEZI</name>
<evidence type="ECO:0000313" key="3">
    <source>
        <dbReference type="EMBL" id="KAK6338632.1"/>
    </source>
</evidence>
<dbReference type="SUPFAM" id="SSF47616">
    <property type="entry name" value="GST C-terminal domain-like"/>
    <property type="match status" value="1"/>
</dbReference>
<feature type="domain" description="GST C-terminal" evidence="2">
    <location>
        <begin position="105"/>
        <end position="259"/>
    </location>
</feature>
<evidence type="ECO:0000259" key="1">
    <source>
        <dbReference type="PROSITE" id="PS50404"/>
    </source>
</evidence>
<evidence type="ECO:0000313" key="4">
    <source>
        <dbReference type="Proteomes" id="UP001375240"/>
    </source>
</evidence>
<keyword evidence="4" id="KW-1185">Reference proteome</keyword>
<dbReference type="InterPro" id="IPR004046">
    <property type="entry name" value="GST_C"/>
</dbReference>
<dbReference type="EMBL" id="JAVHNQ010000009">
    <property type="protein sequence ID" value="KAK6338632.1"/>
    <property type="molecule type" value="Genomic_DNA"/>
</dbReference>
<dbReference type="PANTHER" id="PTHR11571">
    <property type="entry name" value="GLUTATHIONE S-TRANSFERASE"/>
    <property type="match status" value="1"/>
</dbReference>
<organism evidence="3 4">
    <name type="scientific">Orbilia brochopaga</name>
    <dbReference type="NCBI Taxonomy" id="3140254"/>
    <lineage>
        <taxon>Eukaryota</taxon>
        <taxon>Fungi</taxon>
        <taxon>Dikarya</taxon>
        <taxon>Ascomycota</taxon>
        <taxon>Pezizomycotina</taxon>
        <taxon>Orbiliomycetes</taxon>
        <taxon>Orbiliales</taxon>
        <taxon>Orbiliaceae</taxon>
        <taxon>Orbilia</taxon>
    </lineage>
</organism>
<evidence type="ECO:0008006" key="5">
    <source>
        <dbReference type="Google" id="ProtNLM"/>
    </source>
</evidence>
<accession>A0AAV9UF06</accession>
<sequence length="261" mass="29740">MAEGQPAKKARLDVKYELLYWPSIPGRGEFVRLALEAAGVAYKDTTNEEENGIRKLLAVLKDSEGHPPVLCPPLLKVLGTESPLLLSQTPNILLYLGDHESLSPTTDDKYLVHQYALTALDLTNEAHNVHHPVSVSSYYADQKPEAERAATEFREQRIPKFFGYFDRILSRNKADGNDRGYAYLVGDNLTYADTTLWQTVDGVSFAFPKRIKEMKDKGECDELWKFYEGLKGEAWLAEYLASSRRKEYSDGIFRYYKELDL</sequence>
<gene>
    <name evidence="3" type="ORF">TWF696_009443</name>
</gene>
<proteinExistence type="predicted"/>
<dbReference type="Proteomes" id="UP001375240">
    <property type="component" value="Unassembled WGS sequence"/>
</dbReference>
<dbReference type="Gene3D" id="3.40.30.10">
    <property type="entry name" value="Glutaredoxin"/>
    <property type="match status" value="1"/>
</dbReference>
<dbReference type="SUPFAM" id="SSF52833">
    <property type="entry name" value="Thioredoxin-like"/>
    <property type="match status" value="1"/>
</dbReference>
<dbReference type="InterPro" id="IPR050213">
    <property type="entry name" value="GST_superfamily"/>
</dbReference>
<protein>
    <recommendedName>
        <fullName evidence="5">Glutathione S-transferase</fullName>
    </recommendedName>
</protein>
<dbReference type="Gene3D" id="1.20.1050.10">
    <property type="match status" value="1"/>
</dbReference>
<dbReference type="InterPro" id="IPR004045">
    <property type="entry name" value="Glutathione_S-Trfase_N"/>
</dbReference>
<dbReference type="GO" id="GO:0006749">
    <property type="term" value="P:glutathione metabolic process"/>
    <property type="evidence" value="ECO:0007669"/>
    <property type="project" value="TreeGrafter"/>
</dbReference>
<dbReference type="GO" id="GO:0004364">
    <property type="term" value="F:glutathione transferase activity"/>
    <property type="evidence" value="ECO:0007669"/>
    <property type="project" value="TreeGrafter"/>
</dbReference>
<reference evidence="3 4" key="1">
    <citation type="submission" date="2019-10" db="EMBL/GenBank/DDBJ databases">
        <authorList>
            <person name="Palmer J.M."/>
        </authorList>
    </citation>
    <scope>NUCLEOTIDE SEQUENCE [LARGE SCALE GENOMIC DNA]</scope>
    <source>
        <strain evidence="3 4">TWF696</strain>
    </source>
</reference>
<dbReference type="PANTHER" id="PTHR11571:SF263">
    <property type="entry name" value="GLUTATHIONE S-TRANSFERASE"/>
    <property type="match status" value="1"/>
</dbReference>